<evidence type="ECO:0000313" key="2">
    <source>
        <dbReference type="Proteomes" id="UP000325755"/>
    </source>
</evidence>
<dbReference type="AlphaFoldDB" id="A0A5Q0BHP4"/>
<gene>
    <name evidence="1" type="ORF">F6R98_02860</name>
</gene>
<protein>
    <submittedName>
        <fullName evidence="1">DUF4150 domain-containing protein</fullName>
    </submittedName>
</protein>
<name>A0A5Q0BHP4_9GAMM</name>
<evidence type="ECO:0000313" key="1">
    <source>
        <dbReference type="EMBL" id="QFY41697.1"/>
    </source>
</evidence>
<dbReference type="RefSeq" id="WP_153247681.1">
    <property type="nucleotide sequence ID" value="NZ_CP044205.1"/>
</dbReference>
<proteinExistence type="predicted"/>
<dbReference type="InParanoid" id="A0A5Q0BHP4"/>
<sequence length="135" mass="14075">MFLNSIEGGMNMCDLDVCNTTMGPVVVPIPYPNTSTNDAADPATTGMCVLFDGMPSVTVMTSLTFSMDDETGDMLGLVSHMIMGETTFLEPVPNVLIDGMPATCIMGMTGQNCLEVVLNGPGSTLAPSQTIVMAA</sequence>
<keyword evidence="2" id="KW-1185">Reference proteome</keyword>
<dbReference type="KEGG" id="mmob:F6R98_02860"/>
<reference evidence="1 2" key="1">
    <citation type="submission" date="2019-09" db="EMBL/GenBank/DDBJ databases">
        <title>Ecophysiology of the spiral-shaped methanotroph Methylospira mobilis as revealed by the complete genome sequence.</title>
        <authorList>
            <person name="Oshkin I.Y."/>
            <person name="Dedysh S.N."/>
            <person name="Miroshnikov K."/>
            <person name="Danilova O.V."/>
            <person name="Hakobyan A."/>
            <person name="Liesack W."/>
        </authorList>
    </citation>
    <scope>NUCLEOTIDE SEQUENCE [LARGE SCALE GENOMIC DNA]</scope>
    <source>
        <strain evidence="1 2">Shm1</strain>
    </source>
</reference>
<accession>A0A5Q0BHP4</accession>
<dbReference type="OrthoDB" id="272411at2"/>
<dbReference type="Pfam" id="PF13665">
    <property type="entry name" value="Tox-PAAR-like"/>
    <property type="match status" value="1"/>
</dbReference>
<organism evidence="1 2">
    <name type="scientific">Candidatus Methylospira mobilis</name>
    <dbReference type="NCBI Taxonomy" id="1808979"/>
    <lineage>
        <taxon>Bacteria</taxon>
        <taxon>Pseudomonadati</taxon>
        <taxon>Pseudomonadota</taxon>
        <taxon>Gammaproteobacteria</taxon>
        <taxon>Methylococcales</taxon>
        <taxon>Methylococcaceae</taxon>
        <taxon>Candidatus Methylospira</taxon>
    </lineage>
</organism>
<dbReference type="Proteomes" id="UP000325755">
    <property type="component" value="Chromosome"/>
</dbReference>
<dbReference type="EMBL" id="CP044205">
    <property type="protein sequence ID" value="QFY41697.1"/>
    <property type="molecule type" value="Genomic_DNA"/>
</dbReference>